<evidence type="ECO:0000313" key="3">
    <source>
        <dbReference type="Proteomes" id="UP000693970"/>
    </source>
</evidence>
<proteinExistence type="predicted"/>
<feature type="compositionally biased region" description="Acidic residues" evidence="1">
    <location>
        <begin position="399"/>
        <end position="409"/>
    </location>
</feature>
<gene>
    <name evidence="2" type="ORF">IV203_037759</name>
</gene>
<sequence>MPLQVQLTICKNDGNAEEVTPHDARMSKSLAHLDFQDADDDTKLFNMTVESSGKYSRKATWEDLTRYTGQEMTPEVFVDWIVNYQAKCFPEDLEKPFHIPKKCYIRDENGGTIYKDFGWKPIKLNLAPGYVDTKERWTKEVCLESFPLDYSTSLEQILLQQGDKKITSTLRKSKLAGHALAMEMMKTDSEITTEFRGIESVAFGVLGNRAPSEVDDATGDEVWKDVKSLRALLHGTNLPKKEGAGVTREAKVLANESYLKARVYYKCYFSNDVATDHEGKFDGKPYWKFPMKYLLQYNGMPKQVVVYEDIELRFFTDIRVAMDNKDWEWVKDENGRWKKQFASVTTSVSRRKSDGDKQLKDNMQQAIDECDEGKQEKAEDRQEKGNDTSTETAKTEETSLPEDPTETENSELAAVEKENTIDMVVLDGELHTSCKPDPDGTILDDSVGRMCIGELSLEP</sequence>
<keyword evidence="3" id="KW-1185">Reference proteome</keyword>
<evidence type="ECO:0000256" key="1">
    <source>
        <dbReference type="SAM" id="MobiDB-lite"/>
    </source>
</evidence>
<feature type="region of interest" description="Disordered" evidence="1">
    <location>
        <begin position="370"/>
        <end position="417"/>
    </location>
</feature>
<protein>
    <submittedName>
        <fullName evidence="2">Uncharacterized protein</fullName>
    </submittedName>
</protein>
<organism evidence="2 3">
    <name type="scientific">Nitzschia inconspicua</name>
    <dbReference type="NCBI Taxonomy" id="303405"/>
    <lineage>
        <taxon>Eukaryota</taxon>
        <taxon>Sar</taxon>
        <taxon>Stramenopiles</taxon>
        <taxon>Ochrophyta</taxon>
        <taxon>Bacillariophyta</taxon>
        <taxon>Bacillariophyceae</taxon>
        <taxon>Bacillariophycidae</taxon>
        <taxon>Bacillariales</taxon>
        <taxon>Bacillariaceae</taxon>
        <taxon>Nitzschia</taxon>
    </lineage>
</organism>
<feature type="compositionally biased region" description="Basic and acidic residues" evidence="1">
    <location>
        <begin position="372"/>
        <end position="386"/>
    </location>
</feature>
<dbReference type="Proteomes" id="UP000693970">
    <property type="component" value="Unassembled WGS sequence"/>
</dbReference>
<name>A0A9K3PYF7_9STRA</name>
<accession>A0A9K3PYF7</accession>
<evidence type="ECO:0000313" key="2">
    <source>
        <dbReference type="EMBL" id="KAG7364557.1"/>
    </source>
</evidence>
<reference evidence="2" key="2">
    <citation type="submission" date="2021-04" db="EMBL/GenBank/DDBJ databases">
        <authorList>
            <person name="Podell S."/>
        </authorList>
    </citation>
    <scope>NUCLEOTIDE SEQUENCE</scope>
    <source>
        <strain evidence="2">Hildebrandi</strain>
    </source>
</reference>
<comment type="caution">
    <text evidence="2">The sequence shown here is derived from an EMBL/GenBank/DDBJ whole genome shotgun (WGS) entry which is preliminary data.</text>
</comment>
<reference evidence="2" key="1">
    <citation type="journal article" date="2021" name="Sci. Rep.">
        <title>Diploid genomic architecture of Nitzschia inconspicua, an elite biomass production diatom.</title>
        <authorList>
            <person name="Oliver A."/>
            <person name="Podell S."/>
            <person name="Pinowska A."/>
            <person name="Traller J.C."/>
            <person name="Smith S.R."/>
            <person name="McClure R."/>
            <person name="Beliaev A."/>
            <person name="Bohutskyi P."/>
            <person name="Hill E.A."/>
            <person name="Rabines A."/>
            <person name="Zheng H."/>
            <person name="Allen L.Z."/>
            <person name="Kuo A."/>
            <person name="Grigoriev I.V."/>
            <person name="Allen A.E."/>
            <person name="Hazlebeck D."/>
            <person name="Allen E.E."/>
        </authorList>
    </citation>
    <scope>NUCLEOTIDE SEQUENCE</scope>
    <source>
        <strain evidence="2">Hildebrandi</strain>
    </source>
</reference>
<dbReference type="OrthoDB" id="40695at2759"/>
<dbReference type="EMBL" id="JAGRRH010000009">
    <property type="protein sequence ID" value="KAG7364557.1"/>
    <property type="molecule type" value="Genomic_DNA"/>
</dbReference>
<dbReference type="AlphaFoldDB" id="A0A9K3PYF7"/>